<organism evidence="3 4">
    <name type="scientific">Chloropicon roscoffensis</name>
    <dbReference type="NCBI Taxonomy" id="1461544"/>
    <lineage>
        <taxon>Eukaryota</taxon>
        <taxon>Viridiplantae</taxon>
        <taxon>Chlorophyta</taxon>
        <taxon>Chloropicophyceae</taxon>
        <taxon>Chloropicales</taxon>
        <taxon>Chloropicaceae</taxon>
        <taxon>Chloropicon</taxon>
    </lineage>
</organism>
<keyword evidence="4" id="KW-1185">Reference proteome</keyword>
<evidence type="ECO:0000313" key="4">
    <source>
        <dbReference type="Proteomes" id="UP001472866"/>
    </source>
</evidence>
<evidence type="ECO:0000256" key="1">
    <source>
        <dbReference type="ARBA" id="ARBA00007673"/>
    </source>
</evidence>
<dbReference type="EMBL" id="CP151502">
    <property type="protein sequence ID" value="WZN59516.1"/>
    <property type="molecule type" value="Genomic_DNA"/>
</dbReference>
<proteinExistence type="inferred from homology"/>
<accession>A0AAX4P0B9</accession>
<evidence type="ECO:0000313" key="3">
    <source>
        <dbReference type="EMBL" id="WZN59516.1"/>
    </source>
</evidence>
<dbReference type="Proteomes" id="UP001472866">
    <property type="component" value="Chromosome 02"/>
</dbReference>
<dbReference type="GO" id="GO:0016853">
    <property type="term" value="F:isomerase activity"/>
    <property type="evidence" value="ECO:0007669"/>
    <property type="project" value="UniProtKB-KW"/>
</dbReference>
<dbReference type="PANTHER" id="PTHR43709">
    <property type="entry name" value="ACONITATE ISOMERASE-RELATED"/>
    <property type="match status" value="1"/>
</dbReference>
<dbReference type="InterPro" id="IPR007400">
    <property type="entry name" value="PrpF-like"/>
</dbReference>
<comment type="similarity">
    <text evidence="1">Belongs to the PrpF family.</text>
</comment>
<dbReference type="AlphaFoldDB" id="A0AAX4P0B9"/>
<keyword evidence="2" id="KW-0413">Isomerase</keyword>
<reference evidence="3 4" key="1">
    <citation type="submission" date="2024-03" db="EMBL/GenBank/DDBJ databases">
        <title>Complete genome sequence of the green alga Chloropicon roscoffensis RCC1871.</title>
        <authorList>
            <person name="Lemieux C."/>
            <person name="Pombert J.-F."/>
            <person name="Otis C."/>
            <person name="Turmel M."/>
        </authorList>
    </citation>
    <scope>NUCLEOTIDE SEQUENCE [LARGE SCALE GENOMIC DNA]</scope>
    <source>
        <strain evidence="3 4">RCC1871</strain>
    </source>
</reference>
<name>A0AAX4P0B9_9CHLO</name>
<dbReference type="SUPFAM" id="SSF54506">
    <property type="entry name" value="Diaminopimelate epimerase-like"/>
    <property type="match status" value="2"/>
</dbReference>
<sequence>MAHAVPYTLFRSGTSKGPLFLRKALEAVPKSANGLLVRGVDRLEHIAATLVGSGHPYGVDGLGGGRSSTNKSIIVSGSTVEGSDVDCLFVQSRINTFGVDGSHGDCGNMVASVGAFAIEKGLVMPAVPSTRVRVRSLNTGTRYEIKVQTKGLPGPGGVVGGVPRVQYSGDQVIAGVDGTGSPVVVTAKGMAGTLGRGILPTGNASDLVSVSSGRKVRVSCVDFSRPMVLVACDDLGLTGSETKLELDADTGLMDLAEEVRREAAMKMGMGNVEGMTSPKIACVSPGAGGANINTRYFTDPSQWDLHYALAMTACQCLGAASLIDGTVASEIASGLPTDSLSPADGDHEVIVSHPSGSSQVKIVAENGELVAASYVRTVRKIAEGSAFYPLE</sequence>
<protein>
    <submittedName>
        <fullName evidence="3">PrpF protein</fullName>
    </submittedName>
</protein>
<dbReference type="Pfam" id="PF04303">
    <property type="entry name" value="PrpF"/>
    <property type="match status" value="1"/>
</dbReference>
<dbReference type="PANTHER" id="PTHR43709:SF2">
    <property type="entry name" value="DUF453 DOMAIN PROTEIN (AFU_ORTHOLOGUE AFUA_6G00360)"/>
    <property type="match status" value="1"/>
</dbReference>
<dbReference type="Gene3D" id="3.10.310.10">
    <property type="entry name" value="Diaminopimelate Epimerase, Chain A, domain 1"/>
    <property type="match status" value="2"/>
</dbReference>
<gene>
    <name evidence="3" type="ORF">HKI87_02g10420</name>
</gene>
<evidence type="ECO:0000256" key="2">
    <source>
        <dbReference type="ARBA" id="ARBA00023235"/>
    </source>
</evidence>